<evidence type="ECO:0000256" key="4">
    <source>
        <dbReference type="ARBA" id="ARBA00022722"/>
    </source>
</evidence>
<dbReference type="Proteomes" id="UP001054857">
    <property type="component" value="Unassembled WGS sequence"/>
</dbReference>
<evidence type="ECO:0000256" key="1">
    <source>
        <dbReference type="ARBA" id="ARBA00001946"/>
    </source>
</evidence>
<dbReference type="FunFam" id="3.40.50.1010:FF:000016">
    <property type="entry name" value="Flap endonuclease 1"/>
    <property type="match status" value="1"/>
</dbReference>
<reference evidence="20 21" key="1">
    <citation type="journal article" date="2021" name="Sci. Rep.">
        <title>Genome sequencing of the multicellular alga Astrephomene provides insights into convergent evolution of germ-soma differentiation.</title>
        <authorList>
            <person name="Yamashita S."/>
            <person name="Yamamoto K."/>
            <person name="Matsuzaki R."/>
            <person name="Suzuki S."/>
            <person name="Yamaguchi H."/>
            <person name="Hirooka S."/>
            <person name="Minakuchi Y."/>
            <person name="Miyagishima S."/>
            <person name="Kawachi M."/>
            <person name="Toyoda A."/>
            <person name="Nozaki H."/>
        </authorList>
    </citation>
    <scope>NUCLEOTIDE SEQUENCE [LARGE SCALE GENOMIC DNA]</scope>
    <source>
        <strain evidence="20 21">NIES-4017</strain>
    </source>
</reference>
<comment type="similarity">
    <text evidence="15">Belongs to the XPG/RAD2 endonuclease family. FEN1 subfamily.</text>
</comment>
<proteinExistence type="inferred from homology"/>
<feature type="compositionally biased region" description="Basic and acidic residues" evidence="17">
    <location>
        <begin position="392"/>
        <end position="402"/>
    </location>
</feature>
<dbReference type="InterPro" id="IPR006086">
    <property type="entry name" value="XPG-I_dom"/>
</dbReference>
<evidence type="ECO:0000256" key="6">
    <source>
        <dbReference type="ARBA" id="ARBA00022759"/>
    </source>
</evidence>
<dbReference type="InterPro" id="IPR029060">
    <property type="entry name" value="PIN-like_dom_sf"/>
</dbReference>
<comment type="subunit">
    <text evidence="16">Interacts with PCNA1 and PCNA2. Three molecules of FEN1 bind to one PCNA trimer with each molecule binding to one PCNA monomer. PCNA stimulates the nuclease activity without altering cleavage specificity.</text>
</comment>
<dbReference type="PROSITE" id="PS00841">
    <property type="entry name" value="XPG_1"/>
    <property type="match status" value="1"/>
</dbReference>
<keyword evidence="8" id="KW-0378">Hydrolase</keyword>
<dbReference type="PRINTS" id="PR00853">
    <property type="entry name" value="XPGRADSUPER"/>
</dbReference>
<dbReference type="GO" id="GO:0017108">
    <property type="term" value="F:5'-flap endonuclease activity"/>
    <property type="evidence" value="ECO:0007669"/>
    <property type="project" value="TreeGrafter"/>
</dbReference>
<evidence type="ECO:0000256" key="15">
    <source>
        <dbReference type="ARBA" id="ARBA00034726"/>
    </source>
</evidence>
<dbReference type="EMBL" id="BMAR01000002">
    <property type="protein sequence ID" value="GFR42091.1"/>
    <property type="molecule type" value="Genomic_DNA"/>
</dbReference>
<dbReference type="InterPro" id="IPR023426">
    <property type="entry name" value="Flap_endonuc"/>
</dbReference>
<feature type="compositionally biased region" description="Basic residues" evidence="17">
    <location>
        <begin position="415"/>
        <end position="428"/>
    </location>
</feature>
<keyword evidence="10" id="KW-0460">Magnesium</keyword>
<dbReference type="CDD" id="cd09867">
    <property type="entry name" value="PIN_FEN1"/>
    <property type="match status" value="1"/>
</dbReference>
<evidence type="ECO:0000256" key="7">
    <source>
        <dbReference type="ARBA" id="ARBA00022763"/>
    </source>
</evidence>
<comment type="cofactor">
    <cofactor evidence="1">
        <name>Mg(2+)</name>
        <dbReference type="ChEBI" id="CHEBI:18420"/>
    </cofactor>
</comment>
<accession>A0AAD3DLJ0</accession>
<evidence type="ECO:0000256" key="2">
    <source>
        <dbReference type="ARBA" id="ARBA00022553"/>
    </source>
</evidence>
<comment type="function">
    <text evidence="14">Structure-specific nuclease with 5'-flap endonuclease and 5'-3' exonuclease activities involved in DNA replication and repair. During DNA replication, cleaves the 5'-overhanging flap structure that is generated by displacement synthesis when DNA polymerase encounters the 5'-end of a downstream Okazaki fragment. It enters the flap from the 5'-end and then tracks to cleave the flap base, leaving a nick for ligation. Also involved in the long patch base excision repair (LP-BER) pathway, by cleaving within the apurinic/apyrimidinic (AP) site-terminated flap. Acts as a genome stabilization factor that prevents flaps from equilibrating into structures that lead to duplications and deletions. Also possesses 5'-3' exonuclease activity on nicked or gapped double-stranded DNA, and exhibits RNase H activity. Also involved in replication and repair of rDNA and in repairing mitochondrial DNA.</text>
</comment>
<dbReference type="GO" id="GO:0006281">
    <property type="term" value="P:DNA repair"/>
    <property type="evidence" value="ECO:0007669"/>
    <property type="project" value="UniProtKB-KW"/>
</dbReference>
<evidence type="ECO:0000256" key="13">
    <source>
        <dbReference type="ARBA" id="ARBA00023242"/>
    </source>
</evidence>
<dbReference type="PROSITE" id="PS00842">
    <property type="entry name" value="XPG_2"/>
    <property type="match status" value="1"/>
</dbReference>
<dbReference type="GO" id="GO:0046872">
    <property type="term" value="F:metal ion binding"/>
    <property type="evidence" value="ECO:0007669"/>
    <property type="project" value="UniProtKB-KW"/>
</dbReference>
<keyword evidence="4" id="KW-0540">Nuclease</keyword>
<evidence type="ECO:0000256" key="17">
    <source>
        <dbReference type="SAM" id="MobiDB-lite"/>
    </source>
</evidence>
<evidence type="ECO:0008006" key="22">
    <source>
        <dbReference type="Google" id="ProtNLM"/>
    </source>
</evidence>
<dbReference type="PANTHER" id="PTHR11081:SF9">
    <property type="entry name" value="FLAP ENDONUCLEASE 1"/>
    <property type="match status" value="1"/>
</dbReference>
<feature type="non-terminal residue" evidence="20">
    <location>
        <position position="428"/>
    </location>
</feature>
<dbReference type="PANTHER" id="PTHR11081">
    <property type="entry name" value="FLAP ENDONUCLEASE FAMILY MEMBER"/>
    <property type="match status" value="1"/>
</dbReference>
<dbReference type="InterPro" id="IPR036279">
    <property type="entry name" value="5-3_exonuclease_C_sf"/>
</dbReference>
<dbReference type="GO" id="GO:0008409">
    <property type="term" value="F:5'-3' exonuclease activity"/>
    <property type="evidence" value="ECO:0007669"/>
    <property type="project" value="TreeGrafter"/>
</dbReference>
<keyword evidence="6" id="KW-0255">Endonuclease</keyword>
<evidence type="ECO:0000313" key="20">
    <source>
        <dbReference type="EMBL" id="GFR42091.1"/>
    </source>
</evidence>
<organism evidence="20 21">
    <name type="scientific">Astrephomene gubernaculifera</name>
    <dbReference type="NCBI Taxonomy" id="47775"/>
    <lineage>
        <taxon>Eukaryota</taxon>
        <taxon>Viridiplantae</taxon>
        <taxon>Chlorophyta</taxon>
        <taxon>core chlorophytes</taxon>
        <taxon>Chlorophyceae</taxon>
        <taxon>CS clade</taxon>
        <taxon>Chlamydomonadales</taxon>
        <taxon>Astrephomenaceae</taxon>
        <taxon>Astrephomene</taxon>
    </lineage>
</organism>
<dbReference type="SUPFAM" id="SSF47807">
    <property type="entry name" value="5' to 3' exonuclease, C-terminal subdomain"/>
    <property type="match status" value="1"/>
</dbReference>
<keyword evidence="7" id="KW-0227">DNA damage</keyword>
<dbReference type="SMART" id="SM00484">
    <property type="entry name" value="XPGI"/>
    <property type="match status" value="1"/>
</dbReference>
<name>A0AAD3DLJ0_9CHLO</name>
<dbReference type="FunFam" id="1.10.150.20:FF:000009">
    <property type="entry name" value="Flap endonuclease 1"/>
    <property type="match status" value="1"/>
</dbReference>
<comment type="caution">
    <text evidence="20">The sequence shown here is derived from an EMBL/GenBank/DDBJ whole genome shotgun (WGS) entry which is preliminary data.</text>
</comment>
<evidence type="ECO:0000313" key="21">
    <source>
        <dbReference type="Proteomes" id="UP001054857"/>
    </source>
</evidence>
<feature type="domain" description="XPG-I" evidence="18">
    <location>
        <begin position="177"/>
        <end position="249"/>
    </location>
</feature>
<keyword evidence="2" id="KW-0597">Phosphoprotein</keyword>
<evidence type="ECO:0000256" key="9">
    <source>
        <dbReference type="ARBA" id="ARBA00022839"/>
    </source>
</evidence>
<dbReference type="GO" id="GO:0003677">
    <property type="term" value="F:DNA binding"/>
    <property type="evidence" value="ECO:0007669"/>
    <property type="project" value="InterPro"/>
</dbReference>
<evidence type="ECO:0000259" key="18">
    <source>
        <dbReference type="SMART" id="SM00484"/>
    </source>
</evidence>
<dbReference type="SMART" id="SM00279">
    <property type="entry name" value="HhH2"/>
    <property type="match status" value="1"/>
</dbReference>
<dbReference type="HAMAP" id="MF_00614">
    <property type="entry name" value="Fen"/>
    <property type="match status" value="1"/>
</dbReference>
<dbReference type="SUPFAM" id="SSF88723">
    <property type="entry name" value="PIN domain-like"/>
    <property type="match status" value="1"/>
</dbReference>
<evidence type="ECO:0000256" key="14">
    <source>
        <dbReference type="ARBA" id="ARBA00029382"/>
    </source>
</evidence>
<keyword evidence="12" id="KW-0234">DNA repair</keyword>
<sequence>EKPTLFLCKPSLLLEAASDFKLLPGPDHFKMGIHGLTKLLSDNAPGCIKETKFENLFGRKVAVDASMHIYQFMVVVGRQGDQLLTNEAGDVTSHLQGMFFRTAKMLEAGIKPVYVFDGKPPQLKKDQLAMRTERRTDANAELEKAKESGDAEAIEKYSKRSVRVTKEHNEECKRLLRLMGVPVVEAPSEAEAQCAEMAKSGLVYGLATEDMDALTFGAPRVIRHLMAPSSSNVPVQEIDRAVALQELGLTDDEFIDLCILMGCDYCGTIRGIGAVRALQMIKKHGSIEALLAELDTTKYPVPEPFPHKESHEFFKNPEVTPAAEIPTLKWSDPDEEGLVQFLVGEKSFSEQRIRAAVGRIKQHKGKANQGRLDAFFSVMPKANNGDSAAKSKGGDKKEDNKRKGAPGAAAAKGGPAKKGKFGVGGGKK</sequence>
<feature type="compositionally biased region" description="Low complexity" evidence="17">
    <location>
        <begin position="405"/>
        <end position="414"/>
    </location>
</feature>
<dbReference type="SMART" id="SM00485">
    <property type="entry name" value="XPGN"/>
    <property type="match status" value="1"/>
</dbReference>
<feature type="domain" description="XPG N-terminal" evidence="19">
    <location>
        <begin position="31"/>
        <end position="138"/>
    </location>
</feature>
<evidence type="ECO:0000256" key="3">
    <source>
        <dbReference type="ARBA" id="ARBA00022705"/>
    </source>
</evidence>
<dbReference type="Pfam" id="PF00752">
    <property type="entry name" value="XPG_N"/>
    <property type="match status" value="1"/>
</dbReference>
<keyword evidence="3" id="KW-0235">DNA replication</keyword>
<evidence type="ECO:0000256" key="11">
    <source>
        <dbReference type="ARBA" id="ARBA00023128"/>
    </source>
</evidence>
<dbReference type="InterPro" id="IPR006085">
    <property type="entry name" value="XPG_DNA_repair_N"/>
</dbReference>
<evidence type="ECO:0000256" key="10">
    <source>
        <dbReference type="ARBA" id="ARBA00022842"/>
    </source>
</evidence>
<keyword evidence="5" id="KW-0479">Metal-binding</keyword>
<keyword evidence="9" id="KW-0269">Exonuclease</keyword>
<dbReference type="InterPro" id="IPR008918">
    <property type="entry name" value="HhH2"/>
</dbReference>
<evidence type="ECO:0000256" key="16">
    <source>
        <dbReference type="ARBA" id="ARBA00063178"/>
    </source>
</evidence>
<dbReference type="InterPro" id="IPR019974">
    <property type="entry name" value="XPG_CS"/>
</dbReference>
<dbReference type="InterPro" id="IPR006084">
    <property type="entry name" value="XPG/Rad2"/>
</dbReference>
<dbReference type="AlphaFoldDB" id="A0AAD3DLJ0"/>
<evidence type="ECO:0000256" key="8">
    <source>
        <dbReference type="ARBA" id="ARBA00022801"/>
    </source>
</evidence>
<dbReference type="Pfam" id="PF00867">
    <property type="entry name" value="XPG_I"/>
    <property type="match status" value="1"/>
</dbReference>
<keyword evidence="13" id="KW-0539">Nucleus</keyword>
<keyword evidence="21" id="KW-1185">Reference proteome</keyword>
<evidence type="ECO:0000256" key="5">
    <source>
        <dbReference type="ARBA" id="ARBA00022723"/>
    </source>
</evidence>
<feature type="region of interest" description="Disordered" evidence="17">
    <location>
        <begin position="381"/>
        <end position="428"/>
    </location>
</feature>
<evidence type="ECO:0000259" key="19">
    <source>
        <dbReference type="SMART" id="SM00485"/>
    </source>
</evidence>
<gene>
    <name evidence="20" type="ORF">Agub_g2933</name>
</gene>
<protein>
    <recommendedName>
        <fullName evidence="22">Flap endonuclease 1</fullName>
    </recommendedName>
</protein>
<dbReference type="Gene3D" id="1.10.150.20">
    <property type="entry name" value="5' to 3' exonuclease, C-terminal subdomain"/>
    <property type="match status" value="1"/>
</dbReference>
<dbReference type="GO" id="GO:0006260">
    <property type="term" value="P:DNA replication"/>
    <property type="evidence" value="ECO:0007669"/>
    <property type="project" value="UniProtKB-KW"/>
</dbReference>
<dbReference type="Gene3D" id="3.40.50.1010">
    <property type="entry name" value="5'-nuclease"/>
    <property type="match status" value="1"/>
</dbReference>
<evidence type="ECO:0000256" key="12">
    <source>
        <dbReference type="ARBA" id="ARBA00023204"/>
    </source>
</evidence>
<keyword evidence="11" id="KW-0496">Mitochondrion</keyword>